<proteinExistence type="inferred from homology"/>
<accession>A0A2T4JGM5</accession>
<organism evidence="3 4">
    <name type="scientific">Phaeovulum veldkampii DSM 11550</name>
    <dbReference type="NCBI Taxonomy" id="1185920"/>
    <lineage>
        <taxon>Bacteria</taxon>
        <taxon>Pseudomonadati</taxon>
        <taxon>Pseudomonadota</taxon>
        <taxon>Alphaproteobacteria</taxon>
        <taxon>Rhodobacterales</taxon>
        <taxon>Paracoccaceae</taxon>
        <taxon>Phaeovulum</taxon>
    </lineage>
</organism>
<dbReference type="RefSeq" id="WP_107325452.1">
    <property type="nucleotide sequence ID" value="NZ_NHSP01000038.1"/>
</dbReference>
<evidence type="ECO:0000313" key="4">
    <source>
        <dbReference type="Proteomes" id="UP000241899"/>
    </source>
</evidence>
<dbReference type="PROSITE" id="PS00061">
    <property type="entry name" value="ADH_SHORT"/>
    <property type="match status" value="1"/>
</dbReference>
<name>A0A2T4JGM5_9RHOB</name>
<evidence type="ECO:0000313" key="3">
    <source>
        <dbReference type="EMBL" id="PTE17064.1"/>
    </source>
</evidence>
<dbReference type="GO" id="GO:0016491">
    <property type="term" value="F:oxidoreductase activity"/>
    <property type="evidence" value="ECO:0007669"/>
    <property type="project" value="UniProtKB-KW"/>
</dbReference>
<dbReference type="Gene3D" id="3.40.50.720">
    <property type="entry name" value="NAD(P)-binding Rossmann-like Domain"/>
    <property type="match status" value="1"/>
</dbReference>
<dbReference type="FunFam" id="3.40.50.720:FF:000084">
    <property type="entry name" value="Short-chain dehydrogenase reductase"/>
    <property type="match status" value="1"/>
</dbReference>
<dbReference type="Pfam" id="PF13561">
    <property type="entry name" value="adh_short_C2"/>
    <property type="match status" value="1"/>
</dbReference>
<evidence type="ECO:0000256" key="1">
    <source>
        <dbReference type="ARBA" id="ARBA00006484"/>
    </source>
</evidence>
<dbReference type="CDD" id="cd05233">
    <property type="entry name" value="SDR_c"/>
    <property type="match status" value="1"/>
</dbReference>
<keyword evidence="4" id="KW-1185">Reference proteome</keyword>
<dbReference type="EMBL" id="PZKF01000025">
    <property type="protein sequence ID" value="PTE17064.1"/>
    <property type="molecule type" value="Genomic_DNA"/>
</dbReference>
<dbReference type="PANTHER" id="PTHR24321">
    <property type="entry name" value="DEHYDROGENASES, SHORT CHAIN"/>
    <property type="match status" value="1"/>
</dbReference>
<dbReference type="InterPro" id="IPR036291">
    <property type="entry name" value="NAD(P)-bd_dom_sf"/>
</dbReference>
<sequence>MERAPPGPETFPVMKGKVAIVTGAAMGMGEATARLFARAGAKVVLTDFNAEVGEKVAQSILDAGDKAAFVRTDVSISDEVKQTVAFAVERFGRLDAAVNNAALRPDNAPAAEFDEAYWDRLMSVDLKGTALCMKHELAQMVAQGGGGSIINISSVSGFRPQPNTMAYVAAKHGVNGLTKNAAMEYGRHNIRVNAIAPGAIDTPMLKALLDEMGLDRGEFAKKLSVLERFGQPEEVAQGSLWLASDASSFVTGTVLFVDGGYTGAM</sequence>
<keyword evidence="2" id="KW-0560">Oxidoreductase</keyword>
<gene>
    <name evidence="3" type="ORF">C5F46_11140</name>
</gene>
<dbReference type="InterPro" id="IPR002347">
    <property type="entry name" value="SDR_fam"/>
</dbReference>
<dbReference type="NCBIfam" id="NF005559">
    <property type="entry name" value="PRK07231.1"/>
    <property type="match status" value="1"/>
</dbReference>
<dbReference type="InterPro" id="IPR020904">
    <property type="entry name" value="Sc_DH/Rdtase_CS"/>
</dbReference>
<comment type="similarity">
    <text evidence="1">Belongs to the short-chain dehydrogenases/reductases (SDR) family.</text>
</comment>
<evidence type="ECO:0000256" key="2">
    <source>
        <dbReference type="ARBA" id="ARBA00023002"/>
    </source>
</evidence>
<dbReference type="SUPFAM" id="SSF51735">
    <property type="entry name" value="NAD(P)-binding Rossmann-fold domains"/>
    <property type="match status" value="1"/>
</dbReference>
<reference evidence="3 4" key="1">
    <citation type="submission" date="2018-03" db="EMBL/GenBank/DDBJ databases">
        <title>Rhodobacter veldkampii.</title>
        <authorList>
            <person name="Meyer T.E."/>
            <person name="Miller S."/>
            <person name="Lodha T."/>
            <person name="Gandham S."/>
            <person name="Chintalapati S."/>
            <person name="Chintalapati V.R."/>
        </authorList>
    </citation>
    <scope>NUCLEOTIDE SEQUENCE [LARGE SCALE GENOMIC DNA]</scope>
    <source>
        <strain evidence="3 4">DSM 11550</strain>
    </source>
</reference>
<dbReference type="PRINTS" id="PR00081">
    <property type="entry name" value="GDHRDH"/>
</dbReference>
<protein>
    <submittedName>
        <fullName evidence="3">Glucose dehydrogenase</fullName>
    </submittedName>
</protein>
<dbReference type="OrthoDB" id="9780084at2"/>
<dbReference type="AlphaFoldDB" id="A0A2T4JGM5"/>
<dbReference type="Proteomes" id="UP000241899">
    <property type="component" value="Unassembled WGS sequence"/>
</dbReference>
<dbReference type="PRINTS" id="PR00080">
    <property type="entry name" value="SDRFAMILY"/>
</dbReference>
<dbReference type="PANTHER" id="PTHR24321:SF8">
    <property type="entry name" value="ESTRADIOL 17-BETA-DEHYDROGENASE 8-RELATED"/>
    <property type="match status" value="1"/>
</dbReference>
<comment type="caution">
    <text evidence="3">The sequence shown here is derived from an EMBL/GenBank/DDBJ whole genome shotgun (WGS) entry which is preliminary data.</text>
</comment>